<organism evidence="1 2">
    <name type="scientific">Candidatus Gallipaludibacter merdavium</name>
    <dbReference type="NCBI Taxonomy" id="2840839"/>
    <lineage>
        <taxon>Bacteria</taxon>
        <taxon>Pseudomonadati</taxon>
        <taxon>Bacteroidota</taxon>
        <taxon>Bacteroidia</taxon>
        <taxon>Bacteroidales</taxon>
        <taxon>Candidatus Gallipaludibacter</taxon>
    </lineage>
</organism>
<reference evidence="1" key="2">
    <citation type="journal article" date="2021" name="PeerJ">
        <title>Extensive microbial diversity within the chicken gut microbiome revealed by metagenomics and culture.</title>
        <authorList>
            <person name="Gilroy R."/>
            <person name="Ravi A."/>
            <person name="Getino M."/>
            <person name="Pursley I."/>
            <person name="Horton D.L."/>
            <person name="Alikhan N.F."/>
            <person name="Baker D."/>
            <person name="Gharbi K."/>
            <person name="Hall N."/>
            <person name="Watson M."/>
            <person name="Adriaenssens E.M."/>
            <person name="Foster-Nyarko E."/>
            <person name="Jarju S."/>
            <person name="Secka A."/>
            <person name="Antonio M."/>
            <person name="Oren A."/>
            <person name="Chaudhuri R.R."/>
            <person name="La Ragione R."/>
            <person name="Hildebrand F."/>
            <person name="Pallen M.J."/>
        </authorList>
    </citation>
    <scope>NUCLEOTIDE SEQUENCE</scope>
    <source>
        <strain evidence="1">G3-3990</strain>
    </source>
</reference>
<reference evidence="1" key="1">
    <citation type="submission" date="2020-10" db="EMBL/GenBank/DDBJ databases">
        <authorList>
            <person name="Gilroy R."/>
        </authorList>
    </citation>
    <scope>NUCLEOTIDE SEQUENCE</scope>
    <source>
        <strain evidence="1">G3-3990</strain>
    </source>
</reference>
<gene>
    <name evidence="1" type="ORF">IAA73_08860</name>
</gene>
<evidence type="ECO:0000313" key="2">
    <source>
        <dbReference type="Proteomes" id="UP000823641"/>
    </source>
</evidence>
<proteinExistence type="predicted"/>
<dbReference type="EMBL" id="JADIMG010000084">
    <property type="protein sequence ID" value="MBO8460426.1"/>
    <property type="molecule type" value="Genomic_DNA"/>
</dbReference>
<comment type="caution">
    <text evidence="1">The sequence shown here is derived from an EMBL/GenBank/DDBJ whole genome shotgun (WGS) entry which is preliminary data.</text>
</comment>
<name>A0A9D9N4P9_9BACT</name>
<accession>A0A9D9N4P9</accession>
<protein>
    <submittedName>
        <fullName evidence="1">Uncharacterized protein</fullName>
    </submittedName>
</protein>
<dbReference type="Proteomes" id="UP000823641">
    <property type="component" value="Unassembled WGS sequence"/>
</dbReference>
<evidence type="ECO:0000313" key="1">
    <source>
        <dbReference type="EMBL" id="MBO8460426.1"/>
    </source>
</evidence>
<sequence length="94" mass="10657">MKIHVGVGAYRLVLNVDMTDERLYREAGIHVGEVYDDLALRYPRKSPEELWMLAAYAMTVECGKVLLDASETPLVSTANDCIDEIDRFMEDNGF</sequence>
<dbReference type="AlphaFoldDB" id="A0A9D9N4P9"/>